<keyword evidence="1" id="KW-1133">Transmembrane helix</keyword>
<accession>A0A517PFV4</accession>
<keyword evidence="1" id="KW-0472">Membrane</keyword>
<organism evidence="2 3">
    <name type="scientific">Gimesia chilikensis</name>
    <dbReference type="NCBI Taxonomy" id="2605989"/>
    <lineage>
        <taxon>Bacteria</taxon>
        <taxon>Pseudomonadati</taxon>
        <taxon>Planctomycetota</taxon>
        <taxon>Planctomycetia</taxon>
        <taxon>Planctomycetales</taxon>
        <taxon>Planctomycetaceae</taxon>
        <taxon>Gimesia</taxon>
    </lineage>
</organism>
<dbReference type="RefSeq" id="WP_145179640.1">
    <property type="nucleotide sequence ID" value="NZ_CP036266.1"/>
</dbReference>
<protein>
    <submittedName>
        <fullName evidence="2">Uncharacterized protein</fullName>
    </submittedName>
</protein>
<sequence>MTPLHHIGNFVRDLVVQIPLWCVRALFVGTLIAVLVWVLSLPRENTTPENATHWYQNLKVWAGLALTIQILIYSLF</sequence>
<dbReference type="OrthoDB" id="287977at2"/>
<name>A0A517PFV4_9PLAN</name>
<dbReference type="Proteomes" id="UP000320421">
    <property type="component" value="Chromosome"/>
</dbReference>
<evidence type="ECO:0000313" key="3">
    <source>
        <dbReference type="Proteomes" id="UP000320421"/>
    </source>
</evidence>
<evidence type="ECO:0000313" key="2">
    <source>
        <dbReference type="EMBL" id="QDT18266.1"/>
    </source>
</evidence>
<evidence type="ECO:0000256" key="1">
    <source>
        <dbReference type="SAM" id="Phobius"/>
    </source>
</evidence>
<gene>
    <name evidence="2" type="ORF">HG66A1_00250</name>
</gene>
<proteinExistence type="predicted"/>
<keyword evidence="1" id="KW-0812">Transmembrane</keyword>
<feature type="transmembrane region" description="Helical" evidence="1">
    <location>
        <begin position="58"/>
        <end position="75"/>
    </location>
</feature>
<dbReference type="EMBL" id="CP036266">
    <property type="protein sequence ID" value="QDT18266.1"/>
    <property type="molecule type" value="Genomic_DNA"/>
</dbReference>
<dbReference type="AlphaFoldDB" id="A0A517PFV4"/>
<keyword evidence="3" id="KW-1185">Reference proteome</keyword>
<feature type="transmembrane region" description="Helical" evidence="1">
    <location>
        <begin position="21"/>
        <end position="38"/>
    </location>
</feature>
<reference evidence="2 3" key="1">
    <citation type="submission" date="2019-02" db="EMBL/GenBank/DDBJ databases">
        <title>Deep-cultivation of Planctomycetes and their phenomic and genomic characterization uncovers novel biology.</title>
        <authorList>
            <person name="Wiegand S."/>
            <person name="Jogler M."/>
            <person name="Boedeker C."/>
            <person name="Pinto D."/>
            <person name="Vollmers J."/>
            <person name="Rivas-Marin E."/>
            <person name="Kohn T."/>
            <person name="Peeters S.H."/>
            <person name="Heuer A."/>
            <person name="Rast P."/>
            <person name="Oberbeckmann S."/>
            <person name="Bunk B."/>
            <person name="Jeske O."/>
            <person name="Meyerdierks A."/>
            <person name="Storesund J.E."/>
            <person name="Kallscheuer N."/>
            <person name="Luecker S."/>
            <person name="Lage O.M."/>
            <person name="Pohl T."/>
            <person name="Merkel B.J."/>
            <person name="Hornburger P."/>
            <person name="Mueller R.-W."/>
            <person name="Bruemmer F."/>
            <person name="Labrenz M."/>
            <person name="Spormann A.M."/>
            <person name="Op den Camp H."/>
            <person name="Overmann J."/>
            <person name="Amann R."/>
            <person name="Jetten M.S.M."/>
            <person name="Mascher T."/>
            <person name="Medema M.H."/>
            <person name="Devos D.P."/>
            <person name="Kaster A.-K."/>
            <person name="Ovreas L."/>
            <person name="Rohde M."/>
            <person name="Galperin M.Y."/>
            <person name="Jogler C."/>
        </authorList>
    </citation>
    <scope>NUCLEOTIDE SEQUENCE [LARGE SCALE GENOMIC DNA]</scope>
    <source>
        <strain evidence="2 3">HG66A1</strain>
    </source>
</reference>